<reference evidence="11" key="1">
    <citation type="submission" date="2022-03" db="EMBL/GenBank/DDBJ databases">
        <authorList>
            <person name="Martin C."/>
        </authorList>
    </citation>
    <scope>NUCLEOTIDE SEQUENCE</scope>
</reference>
<dbReference type="GO" id="GO:0000139">
    <property type="term" value="C:Golgi membrane"/>
    <property type="evidence" value="ECO:0007669"/>
    <property type="project" value="UniProtKB-SubCell"/>
</dbReference>
<evidence type="ECO:0000256" key="7">
    <source>
        <dbReference type="ARBA" id="ARBA00023136"/>
    </source>
</evidence>
<keyword evidence="3 9" id="KW-0812">Transmembrane</keyword>
<keyword evidence="6" id="KW-0333">Golgi apparatus</keyword>
<feature type="transmembrane region" description="Helical" evidence="9">
    <location>
        <begin position="257"/>
        <end position="281"/>
    </location>
</feature>
<dbReference type="Proteomes" id="UP000749559">
    <property type="component" value="Unassembled WGS sequence"/>
</dbReference>
<evidence type="ECO:0000256" key="10">
    <source>
        <dbReference type="SAM" id="SignalP"/>
    </source>
</evidence>
<evidence type="ECO:0008006" key="13">
    <source>
        <dbReference type="Google" id="ProtNLM"/>
    </source>
</evidence>
<comment type="similarity">
    <text evidence="2">Belongs to the TMEM59 family.</text>
</comment>
<feature type="signal peptide" evidence="10">
    <location>
        <begin position="1"/>
        <end position="26"/>
    </location>
</feature>
<sequence>HRSKMADIKCKILLAVFLSFFIESAAQGVFDHVLSDVSPCEDICVNTFPLHTYEKADHLCYCRRGCRLFSIVEFVNDNADVNKTKETCRESCKEAYPIKEDGDACIIGCASQVPFAIKRQQQLELEALEEPSIHMLFPVMMVHDMYSNMVDKLRNQMTVSWSFYMQADDGKMIVMKSEPRFEFNTGSSILDGSKTMNYIDTNLAVLDNSATPNVKNSQIDTFERDLRDIDFSMEEADSQNSSDWLECIAKKTGLSRLFLSLTILCSALAMIWLCFTTAATAPDQKLKPQKLSIYGDLEYLKEMAVQKKLSLAEYHPQAKAEAFALPIKVKVEQV</sequence>
<name>A0A8S4N206_OWEFU</name>
<evidence type="ECO:0000256" key="9">
    <source>
        <dbReference type="SAM" id="Phobius"/>
    </source>
</evidence>
<gene>
    <name evidence="11" type="ORF">OFUS_LOCUS1801</name>
</gene>
<protein>
    <recommendedName>
        <fullName evidence="13">Transmembrane protein 59</fullName>
    </recommendedName>
</protein>
<comment type="caution">
    <text evidence="11">The sequence shown here is derived from an EMBL/GenBank/DDBJ whole genome shotgun (WGS) entry which is preliminary data.</text>
</comment>
<dbReference type="InterPro" id="IPR022065">
    <property type="entry name" value="Uncharacterised_TMEM59"/>
</dbReference>
<evidence type="ECO:0000256" key="1">
    <source>
        <dbReference type="ARBA" id="ARBA00004614"/>
    </source>
</evidence>
<accession>A0A8S4N206</accession>
<feature type="non-terminal residue" evidence="11">
    <location>
        <position position="334"/>
    </location>
</feature>
<dbReference type="AlphaFoldDB" id="A0A8S4N206"/>
<feature type="chain" id="PRO_5035880182" description="Transmembrane protein 59" evidence="10">
    <location>
        <begin position="27"/>
        <end position="334"/>
    </location>
</feature>
<proteinExistence type="inferred from homology"/>
<evidence type="ECO:0000256" key="4">
    <source>
        <dbReference type="ARBA" id="ARBA00022729"/>
    </source>
</evidence>
<dbReference type="PANTHER" id="PTHR28652">
    <property type="entry name" value="TRANSMEMBRANE PROTEIN 59-LIKE PROTEIN"/>
    <property type="match status" value="1"/>
</dbReference>
<evidence type="ECO:0000313" key="12">
    <source>
        <dbReference type="Proteomes" id="UP000749559"/>
    </source>
</evidence>
<evidence type="ECO:0000256" key="5">
    <source>
        <dbReference type="ARBA" id="ARBA00022989"/>
    </source>
</evidence>
<evidence type="ECO:0000256" key="6">
    <source>
        <dbReference type="ARBA" id="ARBA00023034"/>
    </source>
</evidence>
<comment type="subcellular location">
    <subcellularLocation>
        <location evidence="1">Golgi apparatus membrane</location>
        <topology evidence="1">Single-pass type I membrane protein</topology>
    </subcellularLocation>
</comment>
<keyword evidence="7 9" id="KW-0472">Membrane</keyword>
<keyword evidence="12" id="KW-1185">Reference proteome</keyword>
<evidence type="ECO:0000313" key="11">
    <source>
        <dbReference type="EMBL" id="CAH1774311.1"/>
    </source>
</evidence>
<evidence type="ECO:0000256" key="2">
    <source>
        <dbReference type="ARBA" id="ARBA00009643"/>
    </source>
</evidence>
<dbReference type="EMBL" id="CAIIXF020000001">
    <property type="protein sequence ID" value="CAH1774311.1"/>
    <property type="molecule type" value="Genomic_DNA"/>
</dbReference>
<dbReference type="Pfam" id="PF12280">
    <property type="entry name" value="BSMAP"/>
    <property type="match status" value="1"/>
</dbReference>
<keyword evidence="5 9" id="KW-1133">Transmembrane helix</keyword>
<evidence type="ECO:0000256" key="3">
    <source>
        <dbReference type="ARBA" id="ARBA00022692"/>
    </source>
</evidence>
<dbReference type="PANTHER" id="PTHR28652:SF2">
    <property type="entry name" value="TRANSMEMBRANE PROTEIN 59-LIKE PROTEIN"/>
    <property type="match status" value="1"/>
</dbReference>
<evidence type="ECO:0000256" key="8">
    <source>
        <dbReference type="ARBA" id="ARBA00023180"/>
    </source>
</evidence>
<keyword evidence="4 10" id="KW-0732">Signal</keyword>
<keyword evidence="8" id="KW-0325">Glycoprotein</keyword>
<dbReference type="OrthoDB" id="6371519at2759"/>
<organism evidence="11 12">
    <name type="scientific">Owenia fusiformis</name>
    <name type="common">Polychaete worm</name>
    <dbReference type="NCBI Taxonomy" id="6347"/>
    <lineage>
        <taxon>Eukaryota</taxon>
        <taxon>Metazoa</taxon>
        <taxon>Spiralia</taxon>
        <taxon>Lophotrochozoa</taxon>
        <taxon>Annelida</taxon>
        <taxon>Polychaeta</taxon>
        <taxon>Sedentaria</taxon>
        <taxon>Canalipalpata</taxon>
        <taxon>Sabellida</taxon>
        <taxon>Oweniida</taxon>
        <taxon>Oweniidae</taxon>
        <taxon>Owenia</taxon>
    </lineage>
</organism>